<dbReference type="InterPro" id="IPR008254">
    <property type="entry name" value="Flavodoxin/NO_synth"/>
</dbReference>
<dbReference type="InterPro" id="IPR001709">
    <property type="entry name" value="Flavoprot_Pyr_Nucl_cyt_Rdtase"/>
</dbReference>
<evidence type="ECO:0000313" key="9">
    <source>
        <dbReference type="Proteomes" id="UP001056681"/>
    </source>
</evidence>
<keyword evidence="3" id="KW-0249">Electron transport</keyword>
<keyword evidence="5" id="KW-0812">Transmembrane</keyword>
<dbReference type="PROSITE" id="PS51384">
    <property type="entry name" value="FAD_FR"/>
    <property type="match status" value="1"/>
</dbReference>
<accession>A0ABY4T0S7</accession>
<evidence type="ECO:0000256" key="1">
    <source>
        <dbReference type="ARBA" id="ARBA00022630"/>
    </source>
</evidence>
<dbReference type="PANTHER" id="PTHR19384">
    <property type="entry name" value="NITRIC OXIDE SYNTHASE-RELATED"/>
    <property type="match status" value="1"/>
</dbReference>
<dbReference type="Gene3D" id="3.40.50.360">
    <property type="match status" value="1"/>
</dbReference>
<dbReference type="EC" id="1.6.2.4" evidence="4"/>
<evidence type="ECO:0000256" key="2">
    <source>
        <dbReference type="ARBA" id="ARBA00022643"/>
    </source>
</evidence>
<dbReference type="InterPro" id="IPR017938">
    <property type="entry name" value="Riboflavin_synthase-like_b-brl"/>
</dbReference>
<dbReference type="RefSeq" id="WP_250338517.1">
    <property type="nucleotide sequence ID" value="NZ_CP063231.1"/>
</dbReference>
<sequence>MNARIGQAAIGALLVVLALLCWHLQDSAAVQVTSPPRMAWAGGLALAWMAFVIARVRRSTDAATQEVGGILVVHASQTGFSTELAERTAAALKNGGLPVDLRSLDELTLSHLTQASQALFIASTTGEGDAPDVATLFHGEAMRTPARLRGLAYGVLALGDRDYDDFCAFGRELDDWLRASGASPLFDRVDVDNGDEGSLRHWQHHVAHLAGTPGMADWVRPAYQTWRLVERRLLNPGSLGGPCFHLALIPDDPAHMVWAAGDIAEVGPRAEGTILPHREYSIASIPEDGALHLVVRQMRGKDGALGLGSGWLTERAALGGTIDLRVRRNPGFHAPSDDRPLLLIGNGTGIAGLRALVKTRIARAHRRNWVIFGERQAAIDRLHVDELEAWSEAGHIERLDLVWSRDAVAVRYVQHRLRLADDALRQFVRDGASIHVCGSLDGMAPGVDAALRAVLGDATVNHLAVTGRYRRDVY</sequence>
<keyword evidence="5" id="KW-1133">Transmembrane helix</keyword>
<dbReference type="Pfam" id="PF00258">
    <property type="entry name" value="Flavodoxin_1"/>
    <property type="match status" value="1"/>
</dbReference>
<evidence type="ECO:0000313" key="8">
    <source>
        <dbReference type="EMBL" id="URL57687.1"/>
    </source>
</evidence>
<evidence type="ECO:0000259" key="7">
    <source>
        <dbReference type="PROSITE" id="PS51384"/>
    </source>
</evidence>
<dbReference type="SUPFAM" id="SSF52343">
    <property type="entry name" value="Ferredoxin reductase-like, C-terminal NADP-linked domain"/>
    <property type="match status" value="1"/>
</dbReference>
<feature type="domain" description="FAD-binding FR-type" evidence="7">
    <location>
        <begin position="221"/>
        <end position="335"/>
    </location>
</feature>
<keyword evidence="2" id="KW-0288">FMN</keyword>
<evidence type="ECO:0000256" key="4">
    <source>
        <dbReference type="ARBA" id="ARBA00023797"/>
    </source>
</evidence>
<proteinExistence type="predicted"/>
<dbReference type="PRINTS" id="PR00369">
    <property type="entry name" value="FLAVODOXIN"/>
</dbReference>
<reference evidence="8" key="1">
    <citation type="submission" date="2020-10" db="EMBL/GenBank/DDBJ databases">
        <title>Whole-genome sequence of Luteibacter sp. EIF3.</title>
        <authorList>
            <person name="Friedrich I."/>
            <person name="Hertel R."/>
            <person name="Daniel R."/>
        </authorList>
    </citation>
    <scope>NUCLEOTIDE SEQUENCE</scope>
    <source>
        <strain evidence="8">EIF3</strain>
    </source>
</reference>
<protein>
    <recommendedName>
        <fullName evidence="4">NADPH--hemoprotein reductase</fullName>
        <ecNumber evidence="4">1.6.2.4</ecNumber>
    </recommendedName>
</protein>
<keyword evidence="3" id="KW-0813">Transport</keyword>
<evidence type="ECO:0000259" key="6">
    <source>
        <dbReference type="PROSITE" id="PS50902"/>
    </source>
</evidence>
<organism evidence="8 9">
    <name type="scientific">Luteibacter flocculans</name>
    <dbReference type="NCBI Taxonomy" id="2780091"/>
    <lineage>
        <taxon>Bacteria</taxon>
        <taxon>Pseudomonadati</taxon>
        <taxon>Pseudomonadota</taxon>
        <taxon>Gammaproteobacteria</taxon>
        <taxon>Lysobacterales</taxon>
        <taxon>Rhodanobacteraceae</taxon>
        <taxon>Luteibacter</taxon>
    </lineage>
</organism>
<dbReference type="Pfam" id="PF00175">
    <property type="entry name" value="NAD_binding_1"/>
    <property type="match status" value="1"/>
</dbReference>
<dbReference type="InterPro" id="IPR029039">
    <property type="entry name" value="Flavoprotein-like_sf"/>
</dbReference>
<evidence type="ECO:0000256" key="5">
    <source>
        <dbReference type="SAM" id="Phobius"/>
    </source>
</evidence>
<dbReference type="PROSITE" id="PS50902">
    <property type="entry name" value="FLAVODOXIN_LIKE"/>
    <property type="match status" value="1"/>
</dbReference>
<keyword evidence="9" id="KW-1185">Reference proteome</keyword>
<dbReference type="Proteomes" id="UP001056681">
    <property type="component" value="Chromosome"/>
</dbReference>
<dbReference type="Gene3D" id="3.40.50.80">
    <property type="entry name" value="Nucleotide-binding domain of ferredoxin-NADP reductase (FNR) module"/>
    <property type="match status" value="1"/>
</dbReference>
<dbReference type="SUPFAM" id="SSF63380">
    <property type="entry name" value="Riboflavin synthase domain-like"/>
    <property type="match status" value="1"/>
</dbReference>
<dbReference type="PANTHER" id="PTHR19384:SF17">
    <property type="entry name" value="NADPH--CYTOCHROME P450 REDUCTASE"/>
    <property type="match status" value="1"/>
</dbReference>
<feature type="domain" description="Flavodoxin-like" evidence="6">
    <location>
        <begin position="70"/>
        <end position="207"/>
    </location>
</feature>
<dbReference type="InterPro" id="IPR001433">
    <property type="entry name" value="OxRdtase_FAD/NAD-bd"/>
</dbReference>
<keyword evidence="1" id="KW-0285">Flavoprotein</keyword>
<dbReference type="EMBL" id="CP063231">
    <property type="protein sequence ID" value="URL57687.1"/>
    <property type="molecule type" value="Genomic_DNA"/>
</dbReference>
<dbReference type="CDD" id="cd06200">
    <property type="entry name" value="SiR_like1"/>
    <property type="match status" value="1"/>
</dbReference>
<dbReference type="PRINTS" id="PR00371">
    <property type="entry name" value="FPNCR"/>
</dbReference>
<evidence type="ECO:0000256" key="3">
    <source>
        <dbReference type="ARBA" id="ARBA00022982"/>
    </source>
</evidence>
<dbReference type="InterPro" id="IPR039261">
    <property type="entry name" value="FNR_nucleotide-bd"/>
</dbReference>
<feature type="transmembrane region" description="Helical" evidence="5">
    <location>
        <begin position="39"/>
        <end position="56"/>
    </location>
</feature>
<dbReference type="InterPro" id="IPR017927">
    <property type="entry name" value="FAD-bd_FR_type"/>
</dbReference>
<name>A0ABY4T0S7_9GAMM</name>
<dbReference type="InterPro" id="IPR001094">
    <property type="entry name" value="Flavdoxin-like"/>
</dbReference>
<gene>
    <name evidence="8" type="ORF">IM816_13805</name>
</gene>
<dbReference type="SUPFAM" id="SSF52218">
    <property type="entry name" value="Flavoproteins"/>
    <property type="match status" value="1"/>
</dbReference>
<keyword evidence="5" id="KW-0472">Membrane</keyword>